<dbReference type="Proteomes" id="UP001164768">
    <property type="component" value="Plasmid pBRV691"/>
</dbReference>
<organism evidence="2 3">
    <name type="scientific">Levilactobacillus brevis</name>
    <name type="common">Lactobacillus brevis</name>
    <dbReference type="NCBI Taxonomy" id="1580"/>
    <lineage>
        <taxon>Bacteria</taxon>
        <taxon>Bacillati</taxon>
        <taxon>Bacillota</taxon>
        <taxon>Bacilli</taxon>
        <taxon>Lactobacillales</taxon>
        <taxon>Lactobacillaceae</taxon>
        <taxon>Levilactobacillus</taxon>
    </lineage>
</organism>
<dbReference type="AlphaFoldDB" id="A0AB38X8V3"/>
<feature type="region of interest" description="Disordered" evidence="1">
    <location>
        <begin position="1"/>
        <end position="30"/>
    </location>
</feature>
<evidence type="ECO:0000256" key="1">
    <source>
        <dbReference type="SAM" id="MobiDB-lite"/>
    </source>
</evidence>
<accession>A0AB38X8V3</accession>
<feature type="region of interest" description="Disordered" evidence="1">
    <location>
        <begin position="104"/>
        <end position="132"/>
    </location>
</feature>
<geneLocation type="plasmid" evidence="2 3">
    <name>pBRV691</name>
</geneLocation>
<feature type="compositionally biased region" description="Basic and acidic residues" evidence="1">
    <location>
        <begin position="8"/>
        <end position="18"/>
    </location>
</feature>
<feature type="compositionally biased region" description="Acidic residues" evidence="1">
    <location>
        <begin position="109"/>
        <end position="126"/>
    </location>
</feature>
<gene>
    <name evidence="2" type="ORF">ORR04_12685</name>
</gene>
<sequence length="132" mass="14047">MGTLNSADSHDLQTKENQKVSGLPDADVPIVFSPKQTTPSAEDLVAKTNLGSLDTKVDATRLSKCLDQVSIPQASKPVVVTTDELVGATHATKEKKKITWNDQGNLVDAADESDESVAETTIDDPLENLSSL</sequence>
<name>A0AB38X8V3_LEVBR</name>
<reference evidence="2" key="1">
    <citation type="submission" date="2022-11" db="EMBL/GenBank/DDBJ databases">
        <title>Whole genome sequence of Levilactobacillus brevis SMB091.</title>
        <authorList>
            <person name="Kim J.-M."/>
            <person name="Kim O.-C."/>
            <person name="Choi Y.H."/>
            <person name="Han N.S."/>
            <person name="Hurh B."/>
        </authorList>
    </citation>
    <scope>NUCLEOTIDE SEQUENCE</scope>
    <source>
        <strain evidence="2">SMB091</strain>
        <plasmid evidence="2">pBRV691</plasmid>
    </source>
</reference>
<dbReference type="RefSeq" id="WP_267668748.1">
    <property type="nucleotide sequence ID" value="NZ_CP113119.1"/>
</dbReference>
<evidence type="ECO:0000313" key="3">
    <source>
        <dbReference type="Proteomes" id="UP001164768"/>
    </source>
</evidence>
<proteinExistence type="predicted"/>
<protein>
    <submittedName>
        <fullName evidence="2">Uncharacterized protein</fullName>
    </submittedName>
</protein>
<keyword evidence="2" id="KW-0614">Plasmid</keyword>
<dbReference type="EMBL" id="CP113119">
    <property type="protein sequence ID" value="WAD02952.1"/>
    <property type="molecule type" value="Genomic_DNA"/>
</dbReference>
<evidence type="ECO:0000313" key="2">
    <source>
        <dbReference type="EMBL" id="WAD02952.1"/>
    </source>
</evidence>